<reference evidence="5 6" key="1">
    <citation type="submission" date="2016-10" db="EMBL/GenBank/DDBJ databases">
        <authorList>
            <person name="de Groot N.N."/>
        </authorList>
    </citation>
    <scope>NUCLEOTIDE SEQUENCE [LARGE SCALE GENOMIC DNA]</scope>
    <source>
        <strain evidence="5 6">DSM 21039</strain>
    </source>
</reference>
<accession>A0A1H7ZKM2</accession>
<evidence type="ECO:0000313" key="6">
    <source>
        <dbReference type="Proteomes" id="UP000198984"/>
    </source>
</evidence>
<dbReference type="InterPro" id="IPR018060">
    <property type="entry name" value="HTH_AraC"/>
</dbReference>
<dbReference type="InterPro" id="IPR020449">
    <property type="entry name" value="Tscrpt_reg_AraC-type_HTH"/>
</dbReference>
<dbReference type="STRING" id="573321.SAMN04488505_10597"/>
<dbReference type="AlphaFoldDB" id="A0A1H7ZKM2"/>
<dbReference type="SUPFAM" id="SSF46689">
    <property type="entry name" value="Homeodomain-like"/>
    <property type="match status" value="1"/>
</dbReference>
<evidence type="ECO:0000256" key="3">
    <source>
        <dbReference type="ARBA" id="ARBA00023163"/>
    </source>
</evidence>
<dbReference type="GO" id="GO:0043565">
    <property type="term" value="F:sequence-specific DNA binding"/>
    <property type="evidence" value="ECO:0007669"/>
    <property type="project" value="InterPro"/>
</dbReference>
<dbReference type="GO" id="GO:0003700">
    <property type="term" value="F:DNA-binding transcription factor activity"/>
    <property type="evidence" value="ECO:0007669"/>
    <property type="project" value="InterPro"/>
</dbReference>
<keyword evidence="3" id="KW-0804">Transcription</keyword>
<dbReference type="Proteomes" id="UP000198984">
    <property type="component" value="Unassembled WGS sequence"/>
</dbReference>
<feature type="domain" description="HTH araC/xylS-type" evidence="4">
    <location>
        <begin position="157"/>
        <end position="258"/>
    </location>
</feature>
<dbReference type="SMART" id="SM00342">
    <property type="entry name" value="HTH_ARAC"/>
    <property type="match status" value="1"/>
</dbReference>
<name>A0A1H7ZKM2_9BACT</name>
<dbReference type="EMBL" id="FOBB01000005">
    <property type="protein sequence ID" value="SEM58027.1"/>
    <property type="molecule type" value="Genomic_DNA"/>
</dbReference>
<keyword evidence="1" id="KW-0805">Transcription regulation</keyword>
<dbReference type="PRINTS" id="PR00032">
    <property type="entry name" value="HTHARAC"/>
</dbReference>
<dbReference type="InterPro" id="IPR009057">
    <property type="entry name" value="Homeodomain-like_sf"/>
</dbReference>
<evidence type="ECO:0000259" key="4">
    <source>
        <dbReference type="PROSITE" id="PS01124"/>
    </source>
</evidence>
<dbReference type="PANTHER" id="PTHR43280:SF28">
    <property type="entry name" value="HTH-TYPE TRANSCRIPTIONAL ACTIVATOR RHAS"/>
    <property type="match status" value="1"/>
</dbReference>
<dbReference type="OrthoDB" id="655946at2"/>
<evidence type="ECO:0000313" key="5">
    <source>
        <dbReference type="EMBL" id="SEM58027.1"/>
    </source>
</evidence>
<organism evidence="5 6">
    <name type="scientific">Chitinophaga rupis</name>
    <dbReference type="NCBI Taxonomy" id="573321"/>
    <lineage>
        <taxon>Bacteria</taxon>
        <taxon>Pseudomonadati</taxon>
        <taxon>Bacteroidota</taxon>
        <taxon>Chitinophagia</taxon>
        <taxon>Chitinophagales</taxon>
        <taxon>Chitinophagaceae</taxon>
        <taxon>Chitinophaga</taxon>
    </lineage>
</organism>
<evidence type="ECO:0000256" key="2">
    <source>
        <dbReference type="ARBA" id="ARBA00023125"/>
    </source>
</evidence>
<evidence type="ECO:0000256" key="1">
    <source>
        <dbReference type="ARBA" id="ARBA00023015"/>
    </source>
</evidence>
<sequence length="262" mass="30479">MRDKVFYPSAILSRYVKYYWTCIHDSDTLELMYPSGCLEFCIDISNCDTIRHRGNQSIIVPRLEVLGHWNIPTKASIQKGNICLITRFYPYAGALFFPNQVSDFTNKSIDLHDILNKESREFYQRLMEQPSLEQKVKVLEAFLIDKLLSSRKNQEKIMLVEALCNSICQNGESFDIERLAAESGFSERYIQKLFLNYVGISPKSFFSVQRFNKSLRLVRSANMSLTNIAYECGYYDQAHFIREFRSYTGITPSQLSAHIIDY</sequence>
<dbReference type="Pfam" id="PF20240">
    <property type="entry name" value="DUF6597"/>
    <property type="match status" value="1"/>
</dbReference>
<dbReference type="Gene3D" id="1.10.10.60">
    <property type="entry name" value="Homeodomain-like"/>
    <property type="match status" value="1"/>
</dbReference>
<keyword evidence="6" id="KW-1185">Reference proteome</keyword>
<dbReference type="InterPro" id="IPR046532">
    <property type="entry name" value="DUF6597"/>
</dbReference>
<dbReference type="RefSeq" id="WP_089916101.1">
    <property type="nucleotide sequence ID" value="NZ_FOBB01000005.1"/>
</dbReference>
<proteinExistence type="predicted"/>
<dbReference type="Pfam" id="PF12833">
    <property type="entry name" value="HTH_18"/>
    <property type="match status" value="1"/>
</dbReference>
<protein>
    <submittedName>
        <fullName evidence="5">Transcriptional regulator, AraC family</fullName>
    </submittedName>
</protein>
<dbReference type="PANTHER" id="PTHR43280">
    <property type="entry name" value="ARAC-FAMILY TRANSCRIPTIONAL REGULATOR"/>
    <property type="match status" value="1"/>
</dbReference>
<keyword evidence="2" id="KW-0238">DNA-binding</keyword>
<gene>
    <name evidence="5" type="ORF">SAMN04488505_10597</name>
</gene>
<dbReference type="PROSITE" id="PS01124">
    <property type="entry name" value="HTH_ARAC_FAMILY_2"/>
    <property type="match status" value="1"/>
</dbReference>